<dbReference type="Pfam" id="PF17967">
    <property type="entry name" value="Pullulanase_N2"/>
    <property type="match status" value="1"/>
</dbReference>
<dbReference type="Pfam" id="PF03714">
    <property type="entry name" value="PUD"/>
    <property type="match status" value="2"/>
</dbReference>
<comment type="similarity">
    <text evidence="2">Belongs to the glycosyl hydrolase 13 family.</text>
</comment>
<feature type="region of interest" description="Disordered" evidence="9">
    <location>
        <begin position="1568"/>
        <end position="1616"/>
    </location>
</feature>
<dbReference type="Gene3D" id="2.60.40.1110">
    <property type="match status" value="2"/>
</dbReference>
<comment type="catalytic activity">
    <reaction evidence="1">
        <text>Endohydrolysis of (1-&gt;4)-alpha-D-glucosidic linkages in polysaccharides containing three or more (1-&gt;4)-alpha-linked D-glucose units.</text>
        <dbReference type="EC" id="3.2.1.1"/>
    </reaction>
</comment>
<evidence type="ECO:0000256" key="7">
    <source>
        <dbReference type="ARBA" id="ARBA00023295"/>
    </source>
</evidence>
<dbReference type="CDD" id="cd11339">
    <property type="entry name" value="AmyAc_bac_CMD_like_2"/>
    <property type="match status" value="1"/>
</dbReference>
<evidence type="ECO:0000256" key="9">
    <source>
        <dbReference type="SAM" id="MobiDB-lite"/>
    </source>
</evidence>
<feature type="signal peptide" evidence="10">
    <location>
        <begin position="1"/>
        <end position="22"/>
    </location>
</feature>
<dbReference type="InterPro" id="IPR013783">
    <property type="entry name" value="Ig-like_fold"/>
</dbReference>
<dbReference type="CDD" id="cd11341">
    <property type="entry name" value="AmyAc_Pullulanase_LD-like"/>
    <property type="match status" value="1"/>
</dbReference>
<dbReference type="Pfam" id="PF11852">
    <property type="entry name" value="Pullul_strch_C"/>
    <property type="match status" value="1"/>
</dbReference>
<dbReference type="InterPro" id="IPR006047">
    <property type="entry name" value="GH13_cat_dom"/>
</dbReference>
<dbReference type="InterPro" id="IPR014756">
    <property type="entry name" value="Ig_E-set"/>
</dbReference>
<evidence type="ECO:0000256" key="6">
    <source>
        <dbReference type="ARBA" id="ARBA00022837"/>
    </source>
</evidence>
<dbReference type="InterPro" id="IPR040671">
    <property type="entry name" value="Pullulanase_N2"/>
</dbReference>
<evidence type="ECO:0000313" key="13">
    <source>
        <dbReference type="Proteomes" id="UP001596157"/>
    </source>
</evidence>
<dbReference type="PANTHER" id="PTHR43002">
    <property type="entry name" value="GLYCOGEN DEBRANCHING ENZYME"/>
    <property type="match status" value="1"/>
</dbReference>
<evidence type="ECO:0000256" key="2">
    <source>
        <dbReference type="ARBA" id="ARBA00008061"/>
    </source>
</evidence>
<evidence type="ECO:0000256" key="1">
    <source>
        <dbReference type="ARBA" id="ARBA00000548"/>
    </source>
</evidence>
<dbReference type="InterPro" id="IPR013784">
    <property type="entry name" value="Carb-bd-like_fold"/>
</dbReference>
<evidence type="ECO:0000256" key="8">
    <source>
        <dbReference type="ARBA" id="ARBA00030238"/>
    </source>
</evidence>
<keyword evidence="7" id="KW-0326">Glycosidase</keyword>
<dbReference type="RefSeq" id="WP_378247735.1">
    <property type="nucleotide sequence ID" value="NZ_JBHSKF010000005.1"/>
</dbReference>
<dbReference type="Pfam" id="PF00128">
    <property type="entry name" value="Alpha-amylase"/>
    <property type="match status" value="1"/>
</dbReference>
<proteinExistence type="inferred from homology"/>
<evidence type="ECO:0000256" key="3">
    <source>
        <dbReference type="ARBA" id="ARBA00012595"/>
    </source>
</evidence>
<dbReference type="Gene3D" id="2.60.40.10">
    <property type="entry name" value="Immunoglobulins"/>
    <property type="match status" value="1"/>
</dbReference>
<protein>
    <recommendedName>
        <fullName evidence="3">alpha-amylase</fullName>
        <ecNumber evidence="3">3.2.1.1</ecNumber>
    </recommendedName>
    <alternativeName>
        <fullName evidence="8">1,4-alpha-D-glucan glucanohydrolase</fullName>
    </alternativeName>
</protein>
<dbReference type="CDD" id="cd10315">
    <property type="entry name" value="CBM41_pullulanase"/>
    <property type="match status" value="2"/>
</dbReference>
<dbReference type="SUPFAM" id="SSF51445">
    <property type="entry name" value="(Trans)glycosidases"/>
    <property type="match status" value="2"/>
</dbReference>
<evidence type="ECO:0000256" key="10">
    <source>
        <dbReference type="SAM" id="SignalP"/>
    </source>
</evidence>
<dbReference type="Proteomes" id="UP001596157">
    <property type="component" value="Unassembled WGS sequence"/>
</dbReference>
<dbReference type="InterPro" id="IPR013780">
    <property type="entry name" value="Glyco_hydro_b"/>
</dbReference>
<feature type="domain" description="Glycosyl hydrolase family 13 catalytic" evidence="11">
    <location>
        <begin position="71"/>
        <end position="516"/>
    </location>
</feature>
<evidence type="ECO:0000256" key="5">
    <source>
        <dbReference type="ARBA" id="ARBA00022801"/>
    </source>
</evidence>
<dbReference type="Gene3D" id="2.60.40.1180">
    <property type="entry name" value="Golgi alpha-mannosidase II"/>
    <property type="match status" value="2"/>
</dbReference>
<organism evidence="12 13">
    <name type="scientific">Actinokineospora guangxiensis</name>
    <dbReference type="NCBI Taxonomy" id="1490288"/>
    <lineage>
        <taxon>Bacteria</taxon>
        <taxon>Bacillati</taxon>
        <taxon>Actinomycetota</taxon>
        <taxon>Actinomycetes</taxon>
        <taxon>Pseudonocardiales</taxon>
        <taxon>Pseudonocardiaceae</taxon>
        <taxon>Actinokineospora</taxon>
    </lineage>
</organism>
<evidence type="ECO:0000259" key="11">
    <source>
        <dbReference type="SMART" id="SM00642"/>
    </source>
</evidence>
<evidence type="ECO:0000313" key="12">
    <source>
        <dbReference type="EMBL" id="MFC5288114.1"/>
    </source>
</evidence>
<feature type="chain" id="PRO_5046045968" description="alpha-amylase" evidence="10">
    <location>
        <begin position="23"/>
        <end position="1898"/>
    </location>
</feature>
<dbReference type="SUPFAM" id="SSF49452">
    <property type="entry name" value="Starch-binding domain-like"/>
    <property type="match status" value="3"/>
</dbReference>
<comment type="caution">
    <text evidence="12">The sequence shown here is derived from an EMBL/GenBank/DDBJ whole genome shotgun (WGS) entry which is preliminary data.</text>
</comment>
<dbReference type="SUPFAM" id="SSF51011">
    <property type="entry name" value="Glycosyl hydrolase domain"/>
    <property type="match status" value="1"/>
</dbReference>
<evidence type="ECO:0000256" key="4">
    <source>
        <dbReference type="ARBA" id="ARBA00022729"/>
    </source>
</evidence>
<dbReference type="InterPro" id="IPR011839">
    <property type="entry name" value="Pullul_strch"/>
</dbReference>
<dbReference type="CDD" id="cd02860">
    <property type="entry name" value="E_set_Pullulanase"/>
    <property type="match status" value="1"/>
</dbReference>
<dbReference type="Gene3D" id="2.60.40.1130">
    <property type="entry name" value="Rab geranylgeranyltransferase alpha-subunit, insert domain"/>
    <property type="match status" value="1"/>
</dbReference>
<dbReference type="NCBIfam" id="TIGR02103">
    <property type="entry name" value="pullul_strch"/>
    <property type="match status" value="1"/>
</dbReference>
<keyword evidence="6" id="KW-0106">Calcium</keyword>
<gene>
    <name evidence="12" type="primary">pulA</name>
    <name evidence="12" type="ORF">ACFPM7_13725</name>
</gene>
<dbReference type="Gene3D" id="3.20.20.80">
    <property type="entry name" value="Glycosidases"/>
    <property type="match status" value="2"/>
</dbReference>
<accession>A0ABW0EL42</accession>
<reference evidence="13" key="1">
    <citation type="journal article" date="2019" name="Int. J. Syst. Evol. Microbiol.">
        <title>The Global Catalogue of Microorganisms (GCM) 10K type strain sequencing project: providing services to taxonomists for standard genome sequencing and annotation.</title>
        <authorList>
            <consortium name="The Broad Institute Genomics Platform"/>
            <consortium name="The Broad Institute Genome Sequencing Center for Infectious Disease"/>
            <person name="Wu L."/>
            <person name="Ma J."/>
        </authorList>
    </citation>
    <scope>NUCLEOTIDE SEQUENCE [LARGE SCALE GENOMIC DNA]</scope>
    <source>
        <strain evidence="13">CCUG 59778</strain>
    </source>
</reference>
<dbReference type="InterPro" id="IPR017853">
    <property type="entry name" value="GH"/>
</dbReference>
<dbReference type="InterPro" id="IPR005323">
    <property type="entry name" value="CBM41_pullulanase"/>
</dbReference>
<keyword evidence="4 10" id="KW-0732">Signal</keyword>
<dbReference type="InterPro" id="IPR024561">
    <property type="entry name" value="Pullul_strch_C"/>
</dbReference>
<sequence>MGRRLMAAVTALLVGTGVIVPAAGIAAAQAPAADRLAVGAVTDIGAGTRPGDAALARDALRGDLSGERFYFVMPDRFANGDRANDRGGSPSRDRLVHGFDPADKSFYHGGDLKGLRQKLGYLDGMGVTAIWMTPMFANRWVQGEGADVSAGYHGYWTTDFTRFDPHFGTTQDMKALIADAHRLGVKVFFDIVANHTADVIDYAEKKYDYIGTGAQPYLDAEGNPVDIAAAAGRPDFPELDPATSFPYTPVFDNDADRTVKVPSWLNDPVLYHNRGDSTFSGESTEYGDFVGLDDLMTEHPVVVEGMKDIFTSWIDTLDIDGYRVDTVKHVNMEFWQALAPHVKRYAASKGNKDFFVFGEVFSSDTSLTSSYTTTGQMQSTLDFPFQSGALSFLSGKGAERLGEVLVEDDRYTDADSNANSLPTFLGNHDMGRIAWQIRQERPGITDAELLERLRLGNALMYFWRGNPVVYYGDEQGMAGGGGDKLARQSMFASKTPEFAGETFVGAGRTGAQDNFRPQHPLYKQLASLADFVDRDTVWRTGNQVLRVADGDLIAFSRIDRKDLQEFVVVANSGTEAKSVDVPVAARNLRYDTVFPAKGAGPTSSADATVRVEVPPMSVLVLESVNRVPSGQVVPTLVAPATGTVLDKRVELRADGVTAPFAQATFAAKAQGQADWTVLGTDDAAPYRVEVDVAGLPGAADGKRVEFRVVVKDGHGALGADGAAIGLVPAPPSGGPQTGSPDWLVVHYRRPAGDYDGWTLHTWGDVEQPTEWSGGHPFSGETAYGRFAWVKLKPGARSVGTVVHKGDEKDGGDRVIDPALTPQVWVDQGDQATHPTEVAATGRVTVHYQRGDGDYSGAAVKVAGQPDVPLSGRDGFGAVAEVPADALPLEFSVVKGGAAVAAGRANSGSAWVKEDKVFASRAAAENRAVIHYHRPDGDYTDWVLYHWTGSLNPSPGWTQSRPKDGEDGFGISWSVELAEGAPGLSNIIHKGDTKDPGADQFLDVGSTGYEVWFVSGSARQDGQASYVLPSSSAPAADADLGQAKAVWVSKDKLVWDVPVAATDGYHVRYDAAGGIKLENGAVVGGKHLRLVPAGRLSGDLAAKFPHLADKPVFGVRDTDRIDEALGAQQAAVHVDSGGALRHATGTQIAGALDDRYRGATALDYRPTVSGANATARLWAPTATSVKLRLFGTAAPAADAAPEQVVALTRDAATGAWSGTGAWKDRYYQYEVSGYSPTERKVRTVVVTDPYSVSLAVGSTHSQFADLGAAAPGGWSGEVARGLGADPTEHGITELHVRDFSIGDASVPEAERGTYKAFTRRDSVGMTHLRDLAEAGLDTVHLLPTFDIASIPERRAEQRTPDCDLAAMAPDSEEQQACVDAVRDADGFNWGYDPLHFDVPEGSYATDDAQSGPARVRQYREMVQALHANGNKVVVDVVYNHTTSSGDAASSVLDKVVPGYYQRLDANGAIATSTCCANTAPENAMMGKLVVDSVVHWAKTFKVDGFRFDLMGHHPKANMLAVRAALDKLTVAADGVDGRKIRVYGEGWNFGEVADDARFEQATQANMAGTGIGTFSDRQRDAVRGGGPFDTDPRVQGLASGLAGDPNGAPANGTPSEQRSRLVNYTDLVKLGMAGNLADYRFDGTGGSPVTGREVDYNGSPAGYAAQPGEIVNYSDAHDNETLYDALAMKLPQGTAMADRVRMQKIAHAPVVLGQGQPFLHAGAEFLRSKSLDRNSYNSGDWFNRYDPTLTDNGFGRGLAHAVDNRDKWPFHGPLLADPALKPAREHMRTAVDDTLELFGLRASSPLFTLGDADAIQTKLSFPPAEAGVVVAHLDDTAGADVDPARDGLLVVVNPYPQARTVTAPASGWSAHPLSADAAEASIDGVSVTVPARSVVVLSR</sequence>
<keyword evidence="5" id="KW-0378">Hydrolase</keyword>
<dbReference type="SUPFAM" id="SSF81296">
    <property type="entry name" value="E set domains"/>
    <property type="match status" value="2"/>
</dbReference>
<name>A0ABW0EL42_9PSEU</name>
<dbReference type="EMBL" id="JBHSKF010000005">
    <property type="protein sequence ID" value="MFC5288114.1"/>
    <property type="molecule type" value="Genomic_DNA"/>
</dbReference>
<keyword evidence="13" id="KW-1185">Reference proteome</keyword>
<dbReference type="SMART" id="SM00642">
    <property type="entry name" value="Aamy"/>
    <property type="match status" value="1"/>
</dbReference>
<dbReference type="EC" id="3.2.1.1" evidence="3"/>